<organism evidence="1 2">
    <name type="scientific">Heracleum sosnowskyi</name>
    <dbReference type="NCBI Taxonomy" id="360622"/>
    <lineage>
        <taxon>Eukaryota</taxon>
        <taxon>Viridiplantae</taxon>
        <taxon>Streptophyta</taxon>
        <taxon>Embryophyta</taxon>
        <taxon>Tracheophyta</taxon>
        <taxon>Spermatophyta</taxon>
        <taxon>Magnoliopsida</taxon>
        <taxon>eudicotyledons</taxon>
        <taxon>Gunneridae</taxon>
        <taxon>Pentapetalae</taxon>
        <taxon>asterids</taxon>
        <taxon>campanulids</taxon>
        <taxon>Apiales</taxon>
        <taxon>Apiaceae</taxon>
        <taxon>Apioideae</taxon>
        <taxon>apioid superclade</taxon>
        <taxon>Tordylieae</taxon>
        <taxon>Tordyliinae</taxon>
        <taxon>Heracleum</taxon>
    </lineage>
</organism>
<dbReference type="Proteomes" id="UP001237642">
    <property type="component" value="Unassembled WGS sequence"/>
</dbReference>
<name>A0AAD8IEQ8_9APIA</name>
<reference evidence="1" key="2">
    <citation type="submission" date="2023-05" db="EMBL/GenBank/DDBJ databases">
        <authorList>
            <person name="Schelkunov M.I."/>
        </authorList>
    </citation>
    <scope>NUCLEOTIDE SEQUENCE</scope>
    <source>
        <strain evidence="1">Hsosn_3</strain>
        <tissue evidence="1">Leaf</tissue>
    </source>
</reference>
<sequence length="155" mass="18301">MRSEEKNNHRVIIATFVESTKRLPRPKRDGVKRVELKPFCNKPQNAKPHGYDRKAQLLAYAKQLRNSNPPHLNCPTTHSSSKSKKRRWIRILSPAKFSRSICGLFDRTSREPWRYQRLESGGDNGFNIRNFHFCRRLRKLMKVWSSSCNCKRSVF</sequence>
<accession>A0AAD8IEQ8</accession>
<comment type="caution">
    <text evidence="1">The sequence shown here is derived from an EMBL/GenBank/DDBJ whole genome shotgun (WGS) entry which is preliminary data.</text>
</comment>
<reference evidence="1" key="1">
    <citation type="submission" date="2023-02" db="EMBL/GenBank/DDBJ databases">
        <title>Genome of toxic invasive species Heracleum sosnowskyi carries increased number of genes despite the absence of recent whole-genome duplications.</title>
        <authorList>
            <person name="Schelkunov M."/>
            <person name="Shtratnikova V."/>
            <person name="Makarenko M."/>
            <person name="Klepikova A."/>
            <person name="Omelchenko D."/>
            <person name="Novikova G."/>
            <person name="Obukhova E."/>
            <person name="Bogdanov V."/>
            <person name="Penin A."/>
            <person name="Logacheva M."/>
        </authorList>
    </citation>
    <scope>NUCLEOTIDE SEQUENCE</scope>
    <source>
        <strain evidence="1">Hsosn_3</strain>
        <tissue evidence="1">Leaf</tissue>
    </source>
</reference>
<gene>
    <name evidence="1" type="ORF">POM88_022134</name>
</gene>
<keyword evidence="2" id="KW-1185">Reference proteome</keyword>
<protein>
    <submittedName>
        <fullName evidence="1">Uncharacterized protein</fullName>
    </submittedName>
</protein>
<proteinExistence type="predicted"/>
<evidence type="ECO:0000313" key="1">
    <source>
        <dbReference type="EMBL" id="KAK1384399.1"/>
    </source>
</evidence>
<dbReference type="AlphaFoldDB" id="A0AAD8IEQ8"/>
<evidence type="ECO:0000313" key="2">
    <source>
        <dbReference type="Proteomes" id="UP001237642"/>
    </source>
</evidence>
<dbReference type="EMBL" id="JAUIZM010000005">
    <property type="protein sequence ID" value="KAK1384399.1"/>
    <property type="molecule type" value="Genomic_DNA"/>
</dbReference>